<sequence length="70" mass="8004">MSAEQQPVRSPCVYVCCLDDNDICTGCQRSGAEITEWGRATDERRREILRLCERRAREQGVWMNIGTVKG</sequence>
<accession>A0A1I4P640</accession>
<dbReference type="Pfam" id="PF06945">
    <property type="entry name" value="DUF1289"/>
    <property type="match status" value="1"/>
</dbReference>
<dbReference type="PANTHER" id="PTHR35175">
    <property type="entry name" value="DUF1289 DOMAIN-CONTAINING PROTEIN"/>
    <property type="match status" value="1"/>
</dbReference>
<dbReference type="STRING" id="653930.SAMN05216589_2960"/>
<dbReference type="Proteomes" id="UP000186599">
    <property type="component" value="Unassembled WGS sequence"/>
</dbReference>
<gene>
    <name evidence="2" type="ORF">SAMN04487855_2810</name>
    <name evidence="1" type="ORF">SAMN05216589_2960</name>
</gene>
<dbReference type="RefSeq" id="WP_074781051.1">
    <property type="nucleotide sequence ID" value="NZ_FOGN01000006.1"/>
</dbReference>
<dbReference type="Proteomes" id="UP000186904">
    <property type="component" value="Unassembled WGS sequence"/>
</dbReference>
<dbReference type="AlphaFoldDB" id="A0A1I4P640"/>
<evidence type="ECO:0008006" key="5">
    <source>
        <dbReference type="Google" id="ProtNLM"/>
    </source>
</evidence>
<evidence type="ECO:0000313" key="2">
    <source>
        <dbReference type="EMBL" id="SFM23278.1"/>
    </source>
</evidence>
<evidence type="ECO:0000313" key="4">
    <source>
        <dbReference type="Proteomes" id="UP000186904"/>
    </source>
</evidence>
<keyword evidence="3" id="KW-1185">Reference proteome</keyword>
<reference evidence="3 4" key="1">
    <citation type="submission" date="2016-10" db="EMBL/GenBank/DDBJ databases">
        <authorList>
            <person name="de Groot N.N."/>
        </authorList>
    </citation>
    <scope>NUCLEOTIDE SEQUENCE [LARGE SCALE GENOMIC DNA]</scope>
    <source>
        <strain evidence="2 3">CGMCC 1.9095</strain>
        <strain evidence="1 4">DSM 22558</strain>
    </source>
</reference>
<protein>
    <recommendedName>
        <fullName evidence="5">DUF1289 domain-containing protein</fullName>
    </recommendedName>
</protein>
<proteinExistence type="predicted"/>
<dbReference type="InterPro" id="IPR010710">
    <property type="entry name" value="DUF1289"/>
</dbReference>
<name>A0A1I4P640_9GAMM</name>
<organism evidence="2 3">
    <name type="scientific">Halopseudomonas bauzanensis</name>
    <dbReference type="NCBI Taxonomy" id="653930"/>
    <lineage>
        <taxon>Bacteria</taxon>
        <taxon>Pseudomonadati</taxon>
        <taxon>Pseudomonadota</taxon>
        <taxon>Gammaproteobacteria</taxon>
        <taxon>Pseudomonadales</taxon>
        <taxon>Pseudomonadaceae</taxon>
        <taxon>Halopseudomonas</taxon>
    </lineage>
</organism>
<evidence type="ECO:0000313" key="3">
    <source>
        <dbReference type="Proteomes" id="UP000186599"/>
    </source>
</evidence>
<dbReference type="OrthoDB" id="9811423at2"/>
<dbReference type="EMBL" id="FOGN01000006">
    <property type="protein sequence ID" value="SES26886.1"/>
    <property type="molecule type" value="Genomic_DNA"/>
</dbReference>
<dbReference type="EMBL" id="FOUA01000006">
    <property type="protein sequence ID" value="SFM23278.1"/>
    <property type="molecule type" value="Genomic_DNA"/>
</dbReference>
<dbReference type="PANTHER" id="PTHR35175:SF2">
    <property type="entry name" value="DUF1289 DOMAIN-CONTAINING PROTEIN"/>
    <property type="match status" value="1"/>
</dbReference>
<evidence type="ECO:0000313" key="1">
    <source>
        <dbReference type="EMBL" id="SES26886.1"/>
    </source>
</evidence>